<evidence type="ECO:0000313" key="2">
    <source>
        <dbReference type="EMBL" id="KAG6966275.1"/>
    </source>
</evidence>
<sequence>MPAPSTRRNTNRTRCRLTGCNKFAQTRGLCKAHGGGSRCRHPDCPKLAQSRGLCIAHGGGRRCIVEDCNKLAQSKGHCISHGGGRRCAIPHCDKFSQVRGYCKAHAKVLMVFRSPSSPTHAALMTPPVSTSCRSKTTLSPVNSKLSIDFLDNPSPPSEQSNVTRTQFKVPAFQSTLSPPQLPNIVANGRSLLSFLEPKSSTTASPPVSMLKLPPLTLRPLVLYR</sequence>
<dbReference type="AlphaFoldDB" id="A0A8J5MGP4"/>
<dbReference type="Proteomes" id="UP000709295">
    <property type="component" value="Unassembled WGS sequence"/>
</dbReference>
<feature type="domain" description="WRKY19-like zinc finger" evidence="1">
    <location>
        <begin position="36"/>
        <end position="59"/>
    </location>
</feature>
<organism evidence="2 3">
    <name type="scientific">Phytophthora aleatoria</name>
    <dbReference type="NCBI Taxonomy" id="2496075"/>
    <lineage>
        <taxon>Eukaryota</taxon>
        <taxon>Sar</taxon>
        <taxon>Stramenopiles</taxon>
        <taxon>Oomycota</taxon>
        <taxon>Peronosporomycetes</taxon>
        <taxon>Peronosporales</taxon>
        <taxon>Peronosporaceae</taxon>
        <taxon>Phytophthora</taxon>
    </lineage>
</organism>
<evidence type="ECO:0000259" key="1">
    <source>
        <dbReference type="Pfam" id="PF24906"/>
    </source>
</evidence>
<feature type="domain" description="WRKY19-like zinc finger" evidence="1">
    <location>
        <begin position="13"/>
        <end position="35"/>
    </location>
</feature>
<dbReference type="PANTHER" id="PTHR31827">
    <property type="entry name" value="EMB|CAB89363.1"/>
    <property type="match status" value="1"/>
</dbReference>
<protein>
    <recommendedName>
        <fullName evidence="1">WRKY19-like zinc finger domain-containing protein</fullName>
    </recommendedName>
</protein>
<comment type="caution">
    <text evidence="2">The sequence shown here is derived from an EMBL/GenBank/DDBJ whole genome shotgun (WGS) entry which is preliminary data.</text>
</comment>
<dbReference type="PANTHER" id="PTHR31827:SF1">
    <property type="entry name" value="EMB|CAB89363.1"/>
    <property type="match status" value="1"/>
</dbReference>
<accession>A0A8J5MGP4</accession>
<keyword evidence="3" id="KW-1185">Reference proteome</keyword>
<proteinExistence type="predicted"/>
<evidence type="ECO:0000313" key="3">
    <source>
        <dbReference type="Proteomes" id="UP000709295"/>
    </source>
</evidence>
<reference evidence="2" key="1">
    <citation type="submission" date="2021-01" db="EMBL/GenBank/DDBJ databases">
        <title>Phytophthora aleatoria, a newly-described species from Pinus radiata is distinct from Phytophthora cactorum isolates based on comparative genomics.</title>
        <authorList>
            <person name="Mcdougal R."/>
            <person name="Panda P."/>
            <person name="Williams N."/>
            <person name="Studholme D.J."/>
        </authorList>
    </citation>
    <scope>NUCLEOTIDE SEQUENCE</scope>
    <source>
        <strain evidence="2">NZFS 4037</strain>
    </source>
</reference>
<gene>
    <name evidence="2" type="ORF">JG688_00006845</name>
</gene>
<dbReference type="Pfam" id="PF24906">
    <property type="entry name" value="Zf_WRKY19"/>
    <property type="match status" value="3"/>
</dbReference>
<dbReference type="EMBL" id="JAENGY010000309">
    <property type="protein sequence ID" value="KAG6966275.1"/>
    <property type="molecule type" value="Genomic_DNA"/>
</dbReference>
<feature type="domain" description="WRKY19-like zinc finger" evidence="1">
    <location>
        <begin position="60"/>
        <end position="83"/>
    </location>
</feature>
<dbReference type="InterPro" id="IPR056866">
    <property type="entry name" value="Znf_WRKY19"/>
</dbReference>
<name>A0A8J5MGP4_9STRA</name>